<dbReference type="EMBL" id="JX183066">
    <property type="protein sequence ID" value="AFQ59978.1"/>
    <property type="molecule type" value="mRNA"/>
</dbReference>
<keyword evidence="3" id="KW-0808">Transferase</keyword>
<dbReference type="CDD" id="cd00570">
    <property type="entry name" value="GST_N_family"/>
    <property type="match status" value="1"/>
</dbReference>
<dbReference type="SUPFAM" id="SSF52833">
    <property type="entry name" value="Thioredoxin-like"/>
    <property type="match status" value="1"/>
</dbReference>
<proteinExistence type="evidence at transcript level"/>
<dbReference type="PANTHER" id="PTHR43968:SF6">
    <property type="entry name" value="GLUTATHIONE S-TRANSFERASE OMEGA"/>
    <property type="match status" value="1"/>
</dbReference>
<dbReference type="Pfam" id="PF13410">
    <property type="entry name" value="GST_C_2"/>
    <property type="match status" value="1"/>
</dbReference>
<feature type="domain" description="GST C-terminal" evidence="2">
    <location>
        <begin position="74"/>
        <end position="234"/>
    </location>
</feature>
<dbReference type="PANTHER" id="PTHR43968">
    <property type="match status" value="1"/>
</dbReference>
<dbReference type="CDD" id="cd00299">
    <property type="entry name" value="GST_C_family"/>
    <property type="match status" value="1"/>
</dbReference>
<evidence type="ECO:0000313" key="3">
    <source>
        <dbReference type="EMBL" id="AFQ59978.1"/>
    </source>
</evidence>
<dbReference type="VEuPathDB" id="FungiDB:AGR57_11116"/>
<evidence type="ECO:0000259" key="1">
    <source>
        <dbReference type="PROSITE" id="PS50404"/>
    </source>
</evidence>
<gene>
    <name evidence="3" type="primary">GSTO7</name>
</gene>
<dbReference type="SFLD" id="SFLDS00019">
    <property type="entry name" value="Glutathione_Transferase_(cytos"/>
    <property type="match status" value="1"/>
</dbReference>
<dbReference type="BRENDA" id="2.5.1.18">
    <property type="organism ID" value="1380"/>
</dbReference>
<dbReference type="InterPro" id="IPR010987">
    <property type="entry name" value="Glutathione-S-Trfase_C-like"/>
</dbReference>
<name>J7JYU5_PHACH</name>
<organism evidence="3">
    <name type="scientific">Phanerodontia chrysosporium</name>
    <name type="common">White-rot fungus</name>
    <name type="synonym">Sporotrichum pruinosum</name>
    <dbReference type="NCBI Taxonomy" id="2822231"/>
    <lineage>
        <taxon>Eukaryota</taxon>
        <taxon>Fungi</taxon>
        <taxon>Dikarya</taxon>
        <taxon>Basidiomycota</taxon>
        <taxon>Agaricomycotina</taxon>
        <taxon>Agaricomycetes</taxon>
        <taxon>Polyporales</taxon>
        <taxon>Phanerochaetaceae</taxon>
        <taxon>Phanerodontia</taxon>
    </lineage>
</organism>
<protein>
    <submittedName>
        <fullName evidence="3">Glutathione transferase omega</fullName>
    </submittedName>
</protein>
<dbReference type="PROSITE" id="PS50405">
    <property type="entry name" value="GST_CTER"/>
    <property type="match status" value="1"/>
</dbReference>
<dbReference type="GO" id="GO:0016740">
    <property type="term" value="F:transferase activity"/>
    <property type="evidence" value="ECO:0007669"/>
    <property type="project" value="UniProtKB-KW"/>
</dbReference>
<evidence type="ECO:0000259" key="2">
    <source>
        <dbReference type="PROSITE" id="PS50405"/>
    </source>
</evidence>
<dbReference type="GO" id="GO:0005737">
    <property type="term" value="C:cytoplasm"/>
    <property type="evidence" value="ECO:0007669"/>
    <property type="project" value="TreeGrafter"/>
</dbReference>
<dbReference type="InterPro" id="IPR040079">
    <property type="entry name" value="Glutathione_S-Trfase"/>
</dbReference>
<reference evidence="3" key="1">
    <citation type="journal article" date="2013" name="Biochimie">
        <title>New substrates and activity of Phanerochaete chrysosporium Omega glutathione transferases.</title>
        <authorList>
            <person name="Meux E."/>
            <person name="Morel M."/>
            <person name="Lamant T."/>
            <person name="Gerardin P."/>
            <person name="Jacquot J.P."/>
            <person name="Dumarcay S."/>
            <person name="Gelhaye E."/>
        </authorList>
    </citation>
    <scope>NUCLEOTIDE SEQUENCE</scope>
    <source>
        <strain evidence="3">RP78</strain>
    </source>
</reference>
<dbReference type="Gene3D" id="1.20.1050.10">
    <property type="match status" value="1"/>
</dbReference>
<feature type="domain" description="GST N-terminal" evidence="1">
    <location>
        <begin position="5"/>
        <end position="96"/>
    </location>
</feature>
<sequence>MAQKEQITFYTHFYSPYCDRVHLALEEVKADYTVYTVDVMNKPKWYTEQINPVGKIPAITYGGPKVKPEEPSPESCKLRESLVILEFLADLFPEAGLLPTDPVLRAKARLFASDVDAHVFEGFKAYFFMREPASKLLDALDRFQQQLPARGFAVGDKWTLADMAAAPFLVRTYLLLEHDLGVYPAGEGPKTLALLRGERFARLNQYLADLRAQPSFKATWDEAAQVAIWKSNPMFKRE</sequence>
<dbReference type="InterPro" id="IPR050983">
    <property type="entry name" value="GST_Omega/HSP26"/>
</dbReference>
<dbReference type="SUPFAM" id="SSF47616">
    <property type="entry name" value="GST C-terminal domain-like"/>
    <property type="match status" value="1"/>
</dbReference>
<dbReference type="AlphaFoldDB" id="J7JYU5"/>
<dbReference type="InterPro" id="IPR036282">
    <property type="entry name" value="Glutathione-S-Trfase_C_sf"/>
</dbReference>
<dbReference type="PROSITE" id="PS50404">
    <property type="entry name" value="GST_NTER"/>
    <property type="match status" value="1"/>
</dbReference>
<dbReference type="InterPro" id="IPR004045">
    <property type="entry name" value="Glutathione_S-Trfase_N"/>
</dbReference>
<accession>J7JYU5</accession>
<dbReference type="Gene3D" id="3.40.30.10">
    <property type="entry name" value="Glutaredoxin"/>
    <property type="match status" value="1"/>
</dbReference>
<dbReference type="Pfam" id="PF13409">
    <property type="entry name" value="GST_N_2"/>
    <property type="match status" value="1"/>
</dbReference>
<dbReference type="InterPro" id="IPR036249">
    <property type="entry name" value="Thioredoxin-like_sf"/>
</dbReference>
<dbReference type="SFLD" id="SFLDG00358">
    <property type="entry name" value="Main_(cytGST)"/>
    <property type="match status" value="1"/>
</dbReference>